<comment type="similarity">
    <text evidence="2">Belongs to the pectinesterase family.</text>
</comment>
<gene>
    <name evidence="7" type="ORF">Gogos_021452</name>
</gene>
<dbReference type="AlphaFoldDB" id="A0A7J9CWZ8"/>
<protein>
    <recommendedName>
        <fullName evidence="3">pectinesterase</fullName>
        <ecNumber evidence="3">3.1.1.11</ecNumber>
    </recommendedName>
</protein>
<evidence type="ECO:0000256" key="5">
    <source>
        <dbReference type="ARBA" id="ARBA00023085"/>
    </source>
</evidence>
<proteinExistence type="inferred from homology"/>
<dbReference type="EMBL" id="JABEZY010078945">
    <property type="protein sequence ID" value="MBA0753060.1"/>
    <property type="molecule type" value="Genomic_DNA"/>
</dbReference>
<dbReference type="GO" id="GO:0030599">
    <property type="term" value="F:pectinesterase activity"/>
    <property type="evidence" value="ECO:0007669"/>
    <property type="project" value="UniProtKB-EC"/>
</dbReference>
<evidence type="ECO:0000313" key="8">
    <source>
        <dbReference type="Proteomes" id="UP000593579"/>
    </source>
</evidence>
<evidence type="ECO:0000256" key="2">
    <source>
        <dbReference type="ARBA" id="ARBA00008891"/>
    </source>
</evidence>
<accession>A0A7J9CWZ8</accession>
<dbReference type="SUPFAM" id="SSF51126">
    <property type="entry name" value="Pectin lyase-like"/>
    <property type="match status" value="1"/>
</dbReference>
<evidence type="ECO:0000313" key="7">
    <source>
        <dbReference type="EMBL" id="MBA0753060.1"/>
    </source>
</evidence>
<dbReference type="InterPro" id="IPR012334">
    <property type="entry name" value="Pectin_lyas_fold"/>
</dbReference>
<keyword evidence="8" id="KW-1185">Reference proteome</keyword>
<dbReference type="UniPathway" id="UPA00545">
    <property type="reaction ID" value="UER00823"/>
</dbReference>
<evidence type="ECO:0000256" key="4">
    <source>
        <dbReference type="ARBA" id="ARBA00022801"/>
    </source>
</evidence>
<dbReference type="Pfam" id="PF01095">
    <property type="entry name" value="Pectinesterase"/>
    <property type="match status" value="1"/>
</dbReference>
<dbReference type="PANTHER" id="PTHR31321:SF87">
    <property type="entry name" value="PECTINESTERASE 63-RELATED"/>
    <property type="match status" value="1"/>
</dbReference>
<organism evidence="7 8">
    <name type="scientific">Gossypium gossypioides</name>
    <name type="common">Mexican cotton</name>
    <name type="synonym">Selera gossypioides</name>
    <dbReference type="NCBI Taxonomy" id="34282"/>
    <lineage>
        <taxon>Eukaryota</taxon>
        <taxon>Viridiplantae</taxon>
        <taxon>Streptophyta</taxon>
        <taxon>Embryophyta</taxon>
        <taxon>Tracheophyta</taxon>
        <taxon>Spermatophyta</taxon>
        <taxon>Magnoliopsida</taxon>
        <taxon>eudicotyledons</taxon>
        <taxon>Gunneridae</taxon>
        <taxon>Pentapetalae</taxon>
        <taxon>rosids</taxon>
        <taxon>malvids</taxon>
        <taxon>Malvales</taxon>
        <taxon>Malvaceae</taxon>
        <taxon>Malvoideae</taxon>
        <taxon>Gossypium</taxon>
    </lineage>
</organism>
<comment type="pathway">
    <text evidence="1">Glycan metabolism; pectin degradation; 2-dehydro-3-deoxy-D-gluconate from pectin: step 1/5.</text>
</comment>
<dbReference type="Gene3D" id="2.160.20.10">
    <property type="entry name" value="Single-stranded right-handed beta-helix, Pectin lyase-like"/>
    <property type="match status" value="2"/>
</dbReference>
<dbReference type="InterPro" id="IPR011050">
    <property type="entry name" value="Pectin_lyase_fold/virulence"/>
</dbReference>
<evidence type="ECO:0000256" key="1">
    <source>
        <dbReference type="ARBA" id="ARBA00005184"/>
    </source>
</evidence>
<evidence type="ECO:0000259" key="6">
    <source>
        <dbReference type="Pfam" id="PF01095"/>
    </source>
</evidence>
<dbReference type="PANTHER" id="PTHR31321">
    <property type="entry name" value="ACYL-COA THIOESTER HYDROLASE YBHC-RELATED"/>
    <property type="match status" value="1"/>
</dbReference>
<dbReference type="GO" id="GO:0045490">
    <property type="term" value="P:pectin catabolic process"/>
    <property type="evidence" value="ECO:0007669"/>
    <property type="project" value="UniProtKB-UniPathway"/>
</dbReference>
<dbReference type="EC" id="3.1.1.11" evidence="3"/>
<feature type="domain" description="Pectinesterase catalytic" evidence="6">
    <location>
        <begin position="4"/>
        <end position="50"/>
    </location>
</feature>
<comment type="caution">
    <text evidence="7">The sequence shown here is derived from an EMBL/GenBank/DDBJ whole genome shotgun (WGS) entry which is preliminary data.</text>
</comment>
<reference evidence="7 8" key="1">
    <citation type="journal article" date="2019" name="Genome Biol. Evol.">
        <title>Insights into the evolution of the New World diploid cottons (Gossypium, subgenus Houzingenia) based on genome sequencing.</title>
        <authorList>
            <person name="Grover C.E."/>
            <person name="Arick M.A. 2nd"/>
            <person name="Thrash A."/>
            <person name="Conover J.L."/>
            <person name="Sanders W.S."/>
            <person name="Peterson D.G."/>
            <person name="Frelichowski J.E."/>
            <person name="Scheffler J.A."/>
            <person name="Scheffler B.E."/>
            <person name="Wendel J.F."/>
        </authorList>
    </citation>
    <scope>NUCLEOTIDE SEQUENCE [LARGE SCALE GENOMIC DNA]</scope>
    <source>
        <strain evidence="7">5</strain>
        <tissue evidence="7">Leaf</tissue>
    </source>
</reference>
<dbReference type="InterPro" id="IPR000070">
    <property type="entry name" value="Pectinesterase_cat"/>
</dbReference>
<keyword evidence="4" id="KW-0378">Hydrolase</keyword>
<dbReference type="Proteomes" id="UP000593579">
    <property type="component" value="Unassembled WGS sequence"/>
</dbReference>
<dbReference type="GO" id="GO:0042545">
    <property type="term" value="P:cell wall modification"/>
    <property type="evidence" value="ECO:0007669"/>
    <property type="project" value="InterPro"/>
</dbReference>
<name>A0A7J9CWZ8_GOSGO</name>
<sequence>MVGAQAVSLRVSADRSTFYNCRIIVFQNTLRDKRGNHFFNDCHIRGTWDVELINNRGRRFRNGGDYNTREREFIGGHELFVFLGRAWKKNPRVVYSYTKMDEIVHPGGWSHNHQPERAE</sequence>
<keyword evidence="5" id="KW-0063">Aspartyl esterase</keyword>
<dbReference type="OrthoDB" id="2019149at2759"/>
<evidence type="ECO:0000256" key="3">
    <source>
        <dbReference type="ARBA" id="ARBA00013229"/>
    </source>
</evidence>